<evidence type="ECO:0000313" key="3">
    <source>
        <dbReference type="Proteomes" id="UP001597264"/>
    </source>
</evidence>
<dbReference type="RefSeq" id="WP_230437713.1">
    <property type="nucleotide sequence ID" value="NZ_CP087715.1"/>
</dbReference>
<dbReference type="InterPro" id="IPR011990">
    <property type="entry name" value="TPR-like_helical_dom_sf"/>
</dbReference>
<dbReference type="InterPro" id="IPR019734">
    <property type="entry name" value="TPR_rpt"/>
</dbReference>
<comment type="caution">
    <text evidence="2">The sequence shown here is derived from an EMBL/GenBank/DDBJ whole genome shotgun (WGS) entry which is preliminary data.</text>
</comment>
<dbReference type="SUPFAM" id="SSF54001">
    <property type="entry name" value="Cysteine proteinases"/>
    <property type="match status" value="1"/>
</dbReference>
<feature type="repeat" description="TPR" evidence="1">
    <location>
        <begin position="216"/>
        <end position="249"/>
    </location>
</feature>
<evidence type="ECO:0000313" key="2">
    <source>
        <dbReference type="EMBL" id="MFD1215550.1"/>
    </source>
</evidence>
<dbReference type="PROSITE" id="PS50005">
    <property type="entry name" value="TPR"/>
    <property type="match status" value="2"/>
</dbReference>
<name>A0ABW3U6X2_9GAMM</name>
<accession>A0ABW3U6X2</accession>
<dbReference type="Gene3D" id="1.25.40.10">
    <property type="entry name" value="Tetratricopeptide repeat domain"/>
    <property type="match status" value="2"/>
</dbReference>
<dbReference type="SMART" id="SM00028">
    <property type="entry name" value="TPR"/>
    <property type="match status" value="4"/>
</dbReference>
<feature type="repeat" description="TPR" evidence="1">
    <location>
        <begin position="250"/>
        <end position="283"/>
    </location>
</feature>
<dbReference type="Pfam" id="PF12895">
    <property type="entry name" value="ANAPC3"/>
    <property type="match status" value="1"/>
</dbReference>
<dbReference type="EMBL" id="JBHTLR010000004">
    <property type="protein sequence ID" value="MFD1215550.1"/>
    <property type="molecule type" value="Genomic_DNA"/>
</dbReference>
<dbReference type="PANTHER" id="PTHR12558">
    <property type="entry name" value="CELL DIVISION CYCLE 16,23,27"/>
    <property type="match status" value="1"/>
</dbReference>
<evidence type="ECO:0000256" key="1">
    <source>
        <dbReference type="PROSITE-ProRule" id="PRU00339"/>
    </source>
</evidence>
<dbReference type="InterPro" id="IPR038765">
    <property type="entry name" value="Papain-like_cys_pep_sf"/>
</dbReference>
<dbReference type="SUPFAM" id="SSF48452">
    <property type="entry name" value="TPR-like"/>
    <property type="match status" value="1"/>
</dbReference>
<dbReference type="Pfam" id="PF13181">
    <property type="entry name" value="TPR_8"/>
    <property type="match status" value="1"/>
</dbReference>
<proteinExistence type="predicted"/>
<organism evidence="2 3">
    <name type="scientific">Microbulbifer celer</name>
    <dbReference type="NCBI Taxonomy" id="435905"/>
    <lineage>
        <taxon>Bacteria</taxon>
        <taxon>Pseudomonadati</taxon>
        <taxon>Pseudomonadota</taxon>
        <taxon>Gammaproteobacteria</taxon>
        <taxon>Cellvibrionales</taxon>
        <taxon>Microbulbiferaceae</taxon>
        <taxon>Microbulbifer</taxon>
    </lineage>
</organism>
<dbReference type="Proteomes" id="UP001597264">
    <property type="component" value="Unassembled WGS sequence"/>
</dbReference>
<reference evidence="3" key="1">
    <citation type="journal article" date="2019" name="Int. J. Syst. Evol. Microbiol.">
        <title>The Global Catalogue of Microorganisms (GCM) 10K type strain sequencing project: providing services to taxonomists for standard genome sequencing and annotation.</title>
        <authorList>
            <consortium name="The Broad Institute Genomics Platform"/>
            <consortium name="The Broad Institute Genome Sequencing Center for Infectious Disease"/>
            <person name="Wu L."/>
            <person name="Ma J."/>
        </authorList>
    </citation>
    <scope>NUCLEOTIDE SEQUENCE [LARGE SCALE GENOMIC DNA]</scope>
    <source>
        <strain evidence="3">CCUG 54356</strain>
    </source>
</reference>
<gene>
    <name evidence="2" type="ORF">ACFQ2X_02965</name>
</gene>
<keyword evidence="3" id="KW-1185">Reference proteome</keyword>
<keyword evidence="1" id="KW-0802">TPR repeat</keyword>
<protein>
    <submittedName>
        <fullName evidence="2">CDC27 family protein</fullName>
    </submittedName>
</protein>
<dbReference type="PANTHER" id="PTHR12558:SF13">
    <property type="entry name" value="CELL DIVISION CYCLE PROTEIN 27 HOMOLOG"/>
    <property type="match status" value="1"/>
</dbReference>
<sequence length="402" mass="45662">MKTPHNSALQRWNQSQISLKRRYSGPLTAWFLLGAAVLAGCAASPPQSAPRIDTNALLTGTALLGSPIDIATLPEDGTLTLSSEMRAYLAQISPGAGGDARLQALLRAFQNREFVVEYDAQATLTAEETYRQQKGNCMAFTLMMVAMARALGADASFNQAEVPPVWDHDEARTFVVYRHINMVSENVRGRRVVDFNLAAYDPLYDQRKLSDIEALAQYYSNRGLELMQEGDQENAFRYMRKALDLKPGSADLWANLGALYSRNRLFDLAEQGYQQALVLDSGHAIALSNLERLYRNAQRNELADYYAGRSRYHRERNPYFLYYQARNAYEHGDYRSARKQLKRALWQHENDHRFHFLMGLTSYRLGDYDDSRTHLSQAFSLAENAGTRQAYSRKLDVLRDGK</sequence>